<sequence length="36" mass="3993">MCLFCKSVLIPSLCIFHSMFSVANKFIQSAVVSDIL</sequence>
<name>A0A0E9W3Q8_ANGAN</name>
<evidence type="ECO:0000313" key="1">
    <source>
        <dbReference type="EMBL" id="JAH84926.1"/>
    </source>
</evidence>
<accession>A0A0E9W3Q8</accession>
<proteinExistence type="predicted"/>
<reference evidence="1" key="1">
    <citation type="submission" date="2014-11" db="EMBL/GenBank/DDBJ databases">
        <authorList>
            <person name="Amaro Gonzalez C."/>
        </authorList>
    </citation>
    <scope>NUCLEOTIDE SEQUENCE</scope>
</reference>
<dbReference type="AlphaFoldDB" id="A0A0E9W3Q8"/>
<organism evidence="1">
    <name type="scientific">Anguilla anguilla</name>
    <name type="common">European freshwater eel</name>
    <name type="synonym">Muraena anguilla</name>
    <dbReference type="NCBI Taxonomy" id="7936"/>
    <lineage>
        <taxon>Eukaryota</taxon>
        <taxon>Metazoa</taxon>
        <taxon>Chordata</taxon>
        <taxon>Craniata</taxon>
        <taxon>Vertebrata</taxon>
        <taxon>Euteleostomi</taxon>
        <taxon>Actinopterygii</taxon>
        <taxon>Neopterygii</taxon>
        <taxon>Teleostei</taxon>
        <taxon>Anguilliformes</taxon>
        <taxon>Anguillidae</taxon>
        <taxon>Anguilla</taxon>
    </lineage>
</organism>
<reference evidence="1" key="2">
    <citation type="journal article" date="2015" name="Fish Shellfish Immunol.">
        <title>Early steps in the European eel (Anguilla anguilla)-Vibrio vulnificus interaction in the gills: Role of the RtxA13 toxin.</title>
        <authorList>
            <person name="Callol A."/>
            <person name="Pajuelo D."/>
            <person name="Ebbesson L."/>
            <person name="Teles M."/>
            <person name="MacKenzie S."/>
            <person name="Amaro C."/>
        </authorList>
    </citation>
    <scope>NUCLEOTIDE SEQUENCE</scope>
</reference>
<dbReference type="EMBL" id="GBXM01023651">
    <property type="protein sequence ID" value="JAH84926.1"/>
    <property type="molecule type" value="Transcribed_RNA"/>
</dbReference>
<protein>
    <submittedName>
        <fullName evidence="1">Uncharacterized protein</fullName>
    </submittedName>
</protein>